<evidence type="ECO:0000259" key="9">
    <source>
        <dbReference type="Pfam" id="PF25147"/>
    </source>
</evidence>
<dbReference type="GO" id="GO:0006487">
    <property type="term" value="P:protein N-linked glycosylation"/>
    <property type="evidence" value="ECO:0007669"/>
    <property type="project" value="TreeGrafter"/>
</dbReference>
<keyword evidence="2 7" id="KW-0812">Transmembrane</keyword>
<evidence type="ECO:0000313" key="11">
    <source>
        <dbReference type="Proteomes" id="UP000501346"/>
    </source>
</evidence>
<evidence type="ECO:0000256" key="3">
    <source>
        <dbReference type="ARBA" id="ARBA00022729"/>
    </source>
</evidence>
<keyword evidence="3 8" id="KW-0732">Signal</keyword>
<evidence type="ECO:0000256" key="1">
    <source>
        <dbReference type="ARBA" id="ARBA00004477"/>
    </source>
</evidence>
<evidence type="ECO:0000256" key="2">
    <source>
        <dbReference type="ARBA" id="ARBA00022692"/>
    </source>
</evidence>
<organism evidence="10 11">
    <name type="scientific">Saccharomyces pastorianus</name>
    <name type="common">Lager yeast</name>
    <name type="synonym">Saccharomyces cerevisiae x Saccharomyces eubayanus</name>
    <dbReference type="NCBI Taxonomy" id="27292"/>
    <lineage>
        <taxon>Eukaryota</taxon>
        <taxon>Fungi</taxon>
        <taxon>Dikarya</taxon>
        <taxon>Ascomycota</taxon>
        <taxon>Saccharomycotina</taxon>
        <taxon>Saccharomycetes</taxon>
        <taxon>Saccharomycetales</taxon>
        <taxon>Saccharomycetaceae</taxon>
        <taxon>Saccharomyces</taxon>
    </lineage>
</organism>
<dbReference type="Pfam" id="PF25147">
    <property type="entry name" value="Ribophorin_II_C"/>
    <property type="match status" value="1"/>
</dbReference>
<dbReference type="InterPro" id="IPR008814">
    <property type="entry name" value="Swp1"/>
</dbReference>
<keyword evidence="6 7" id="KW-0472">Membrane</keyword>
<feature type="signal peptide" evidence="8">
    <location>
        <begin position="1"/>
        <end position="19"/>
    </location>
</feature>
<dbReference type="AlphaFoldDB" id="A0A6C1DY13"/>
<gene>
    <name evidence="10" type="primary">SWP1_1</name>
    <name evidence="10" type="ORF">GRS66_004052</name>
</gene>
<feature type="chain" id="PRO_5044244650" evidence="8">
    <location>
        <begin position="20"/>
        <end position="286"/>
    </location>
</feature>
<dbReference type="Proteomes" id="UP000501346">
    <property type="component" value="Chromosome ScXIII"/>
</dbReference>
<comment type="subcellular location">
    <subcellularLocation>
        <location evidence="1">Endoplasmic reticulum membrane</location>
        <topology evidence="1">Multi-pass membrane protein</topology>
    </subcellularLocation>
</comment>
<feature type="transmembrane region" description="Helical" evidence="7">
    <location>
        <begin position="195"/>
        <end position="215"/>
    </location>
</feature>
<dbReference type="EMBL" id="CP048994">
    <property type="protein sequence ID" value="QID81661.1"/>
    <property type="molecule type" value="Genomic_DNA"/>
</dbReference>
<evidence type="ECO:0000256" key="6">
    <source>
        <dbReference type="ARBA" id="ARBA00023136"/>
    </source>
</evidence>
<protein>
    <submittedName>
        <fullName evidence="10">Dolichyl-diphosphooligosaccharide-protein glycotransferase</fullName>
    </submittedName>
</protein>
<sequence>MQFFKTLATLVSCISFVLAYVAQDVHVSFPSTAGKSRVMIGKVEPTIGIDETVPTTITVEDPNEVIQVNFAIESTNKPFQNTLLIGLPNKNLEMAFEPEIKDNGKLSMYKYRIDLAKLDAALLQEASRSPELIKATLILASSTAKPKENLFREILQLNLNFDVDHSDSSLVGKFGIKPEIHHIFHAEPKRVAKPIAVIFVLIIFITILSLIVTWLNSCAAAFDNIPTGVTAVYFLGFIATIVGFEVIFARYYLGTSIFETLFSSLYLGAPGLLTSTKFLRSFGQTI</sequence>
<feature type="domain" description="Ribophorin II C-terminal" evidence="9">
    <location>
        <begin position="184"/>
        <end position="282"/>
    </location>
</feature>
<reference evidence="10 11" key="1">
    <citation type="journal article" date="2019" name="BMC Genomics">
        <title>Chromosome level assembly and comparative genome analysis confirm lager-brewing yeasts originated from a single hybridization.</title>
        <authorList>
            <person name="Salazar A.N."/>
            <person name="Gorter de Vries A.R."/>
            <person name="van den Broek M."/>
            <person name="Brouwers N."/>
            <person name="de la Torre Cortes P."/>
            <person name="Kuijpers N.G.A."/>
            <person name="Daran J.G."/>
            <person name="Abeel T."/>
        </authorList>
    </citation>
    <scope>NUCLEOTIDE SEQUENCE [LARGE SCALE GENOMIC DNA]</scope>
    <source>
        <strain evidence="10 11">CBS 1483</strain>
    </source>
</reference>
<keyword evidence="11" id="KW-1185">Reference proteome</keyword>
<evidence type="ECO:0000313" key="10">
    <source>
        <dbReference type="EMBL" id="QID81661.1"/>
    </source>
</evidence>
<evidence type="ECO:0000256" key="7">
    <source>
        <dbReference type="SAM" id="Phobius"/>
    </source>
</evidence>
<proteinExistence type="predicted"/>
<dbReference type="PANTHER" id="PTHR12640:SF0">
    <property type="entry name" value="DOLICHYL-DIPHOSPHOOLIGOSACCHARIDE--PROTEIN GLYCOSYLTRANSFERASE SUBUNIT 2"/>
    <property type="match status" value="1"/>
</dbReference>
<keyword evidence="4" id="KW-0256">Endoplasmic reticulum</keyword>
<dbReference type="PANTHER" id="PTHR12640">
    <property type="entry name" value="RIBOPHORIN II"/>
    <property type="match status" value="1"/>
</dbReference>
<dbReference type="GO" id="GO:0008250">
    <property type="term" value="C:oligosaccharyltransferase complex"/>
    <property type="evidence" value="ECO:0007669"/>
    <property type="project" value="InterPro"/>
</dbReference>
<keyword evidence="10" id="KW-0808">Transferase</keyword>
<dbReference type="InterPro" id="IPR056790">
    <property type="entry name" value="Ribophorin_II_C"/>
</dbReference>
<evidence type="ECO:0000256" key="5">
    <source>
        <dbReference type="ARBA" id="ARBA00022989"/>
    </source>
</evidence>
<accession>A0A6C1DY13</accession>
<dbReference type="UniPathway" id="UPA00378"/>
<evidence type="ECO:0000256" key="4">
    <source>
        <dbReference type="ARBA" id="ARBA00022824"/>
    </source>
</evidence>
<feature type="transmembrane region" description="Helical" evidence="7">
    <location>
        <begin position="261"/>
        <end position="279"/>
    </location>
</feature>
<name>A0A6C1DY13_SACPS</name>
<feature type="transmembrane region" description="Helical" evidence="7">
    <location>
        <begin position="227"/>
        <end position="249"/>
    </location>
</feature>
<keyword evidence="5 7" id="KW-1133">Transmembrane helix</keyword>
<evidence type="ECO:0000256" key="8">
    <source>
        <dbReference type="SAM" id="SignalP"/>
    </source>
</evidence>
<dbReference type="OrthoDB" id="432292at2759"/>
<dbReference type="GO" id="GO:0016740">
    <property type="term" value="F:transferase activity"/>
    <property type="evidence" value="ECO:0007669"/>
    <property type="project" value="UniProtKB-KW"/>
</dbReference>